<accession>M2QM79</accession>
<evidence type="ECO:0000256" key="1">
    <source>
        <dbReference type="SAM" id="MobiDB-lite"/>
    </source>
</evidence>
<feature type="region of interest" description="Disordered" evidence="1">
    <location>
        <begin position="142"/>
        <end position="179"/>
    </location>
</feature>
<dbReference type="Proteomes" id="UP000016930">
    <property type="component" value="Unassembled WGS sequence"/>
</dbReference>
<evidence type="ECO:0000313" key="4">
    <source>
        <dbReference type="Proteomes" id="UP000016930"/>
    </source>
</evidence>
<proteinExistence type="predicted"/>
<dbReference type="EMBL" id="KB445807">
    <property type="protein sequence ID" value="EMD33275.1"/>
    <property type="molecule type" value="Genomic_DNA"/>
</dbReference>
<organism evidence="3 4">
    <name type="scientific">Ceriporiopsis subvermispora (strain B)</name>
    <name type="common">White-rot fungus</name>
    <name type="synonym">Gelatoporia subvermispora</name>
    <dbReference type="NCBI Taxonomy" id="914234"/>
    <lineage>
        <taxon>Eukaryota</taxon>
        <taxon>Fungi</taxon>
        <taxon>Dikarya</taxon>
        <taxon>Basidiomycota</taxon>
        <taxon>Agaricomycotina</taxon>
        <taxon>Agaricomycetes</taxon>
        <taxon>Polyporales</taxon>
        <taxon>Gelatoporiaceae</taxon>
        <taxon>Gelatoporia</taxon>
    </lineage>
</organism>
<feature type="transmembrane region" description="Helical" evidence="2">
    <location>
        <begin position="107"/>
        <end position="126"/>
    </location>
</feature>
<dbReference type="OrthoDB" id="2607755at2759"/>
<feature type="transmembrane region" description="Helical" evidence="2">
    <location>
        <begin position="47"/>
        <end position="70"/>
    </location>
</feature>
<keyword evidence="2" id="KW-0812">Transmembrane</keyword>
<keyword evidence="2" id="KW-0472">Membrane</keyword>
<evidence type="ECO:0000256" key="2">
    <source>
        <dbReference type="SAM" id="Phobius"/>
    </source>
</evidence>
<evidence type="ECO:0000313" key="3">
    <source>
        <dbReference type="EMBL" id="EMD33275.1"/>
    </source>
</evidence>
<dbReference type="HOGENOM" id="CLU_091761_0_0_1"/>
<dbReference type="AlphaFoldDB" id="M2QM79"/>
<keyword evidence="4" id="KW-1185">Reference proteome</keyword>
<protein>
    <submittedName>
        <fullName evidence="3">Uncharacterized protein</fullName>
    </submittedName>
</protein>
<reference evidence="3 4" key="1">
    <citation type="journal article" date="2012" name="Proc. Natl. Acad. Sci. U.S.A.">
        <title>Comparative genomics of Ceriporiopsis subvermispora and Phanerochaete chrysosporium provide insight into selective ligninolysis.</title>
        <authorList>
            <person name="Fernandez-Fueyo E."/>
            <person name="Ruiz-Duenas F.J."/>
            <person name="Ferreira P."/>
            <person name="Floudas D."/>
            <person name="Hibbett D.S."/>
            <person name="Canessa P."/>
            <person name="Larrondo L.F."/>
            <person name="James T.Y."/>
            <person name="Seelenfreund D."/>
            <person name="Lobos S."/>
            <person name="Polanco R."/>
            <person name="Tello M."/>
            <person name="Honda Y."/>
            <person name="Watanabe T."/>
            <person name="Watanabe T."/>
            <person name="Ryu J.S."/>
            <person name="Kubicek C.P."/>
            <person name="Schmoll M."/>
            <person name="Gaskell J."/>
            <person name="Hammel K.E."/>
            <person name="St John F.J."/>
            <person name="Vanden Wymelenberg A."/>
            <person name="Sabat G."/>
            <person name="Splinter BonDurant S."/>
            <person name="Syed K."/>
            <person name="Yadav J.S."/>
            <person name="Doddapaneni H."/>
            <person name="Subramanian V."/>
            <person name="Lavin J.L."/>
            <person name="Oguiza J.A."/>
            <person name="Perez G."/>
            <person name="Pisabarro A.G."/>
            <person name="Ramirez L."/>
            <person name="Santoyo F."/>
            <person name="Master E."/>
            <person name="Coutinho P.M."/>
            <person name="Henrissat B."/>
            <person name="Lombard V."/>
            <person name="Magnuson J.K."/>
            <person name="Kuees U."/>
            <person name="Hori C."/>
            <person name="Igarashi K."/>
            <person name="Samejima M."/>
            <person name="Held B.W."/>
            <person name="Barry K.W."/>
            <person name="LaButti K.M."/>
            <person name="Lapidus A."/>
            <person name="Lindquist E.A."/>
            <person name="Lucas S.M."/>
            <person name="Riley R."/>
            <person name="Salamov A.A."/>
            <person name="Hoffmeister D."/>
            <person name="Schwenk D."/>
            <person name="Hadar Y."/>
            <person name="Yarden O."/>
            <person name="de Vries R.P."/>
            <person name="Wiebenga A."/>
            <person name="Stenlid J."/>
            <person name="Eastwood D."/>
            <person name="Grigoriev I.V."/>
            <person name="Berka R.M."/>
            <person name="Blanchette R.A."/>
            <person name="Kersten P."/>
            <person name="Martinez A.T."/>
            <person name="Vicuna R."/>
            <person name="Cullen D."/>
        </authorList>
    </citation>
    <scope>NUCLEOTIDE SEQUENCE [LARGE SCALE GENOMIC DNA]</scope>
    <source>
        <strain evidence="3 4">B</strain>
    </source>
</reference>
<name>M2QM79_CERS8</name>
<keyword evidence="2" id="KW-1133">Transmembrane helix</keyword>
<gene>
    <name evidence="3" type="ORF">CERSUDRAFT_160868</name>
</gene>
<sequence>MFASRPCLRNVRHFWTRSSLRTTSLQRDSLQAILPLYARKTPWWARWTWFIVAADLVTTAAAVELTWHYWTEQVTDSSSDASDAKTPEGQVAQPAKHFELRPVWQRALFAGGQLFLGVALATLLLGTRARIVHKVTLLPPSSATTTTTATNAHVTRQAAPARPASPKQSSSTQAQSAEDGRQVLIQSVSHLGQQGILRPFRDCNLVRGQREEDMAVEVAGMRGQFVMELEGAEINGEAMPVWKARETMWKGWYGDQKGRQFVMEERLQS</sequence>
<feature type="compositionally biased region" description="Polar residues" evidence="1">
    <location>
        <begin position="166"/>
        <end position="176"/>
    </location>
</feature>